<feature type="transmembrane region" description="Helical" evidence="1">
    <location>
        <begin position="76"/>
        <end position="92"/>
    </location>
</feature>
<dbReference type="EMBL" id="VRUR01000002">
    <property type="protein sequence ID" value="TXN34751.1"/>
    <property type="molecule type" value="Genomic_DNA"/>
</dbReference>
<feature type="transmembrane region" description="Helical" evidence="1">
    <location>
        <begin position="199"/>
        <end position="217"/>
    </location>
</feature>
<evidence type="ECO:0000313" key="3">
    <source>
        <dbReference type="Proteomes" id="UP000321456"/>
    </source>
</evidence>
<feature type="transmembrane region" description="Helical" evidence="1">
    <location>
        <begin position="39"/>
        <end position="56"/>
    </location>
</feature>
<dbReference type="AlphaFoldDB" id="A0A5C8V035"/>
<keyword evidence="1" id="KW-1133">Transmembrane helix</keyword>
<name>A0A5C8V035_9FLAO</name>
<comment type="caution">
    <text evidence="2">The sequence shown here is derived from an EMBL/GenBank/DDBJ whole genome shotgun (WGS) entry which is preliminary data.</text>
</comment>
<sequence>MNGLKVLFNFYLDASIHVALSVISLAAITSVLLNIPVNLFLIGFIFFSTIVCYNFVKYGVEAEKYLIVSNVYHKNIQVFSFISFLLAIYFLANLDRKTWLVVAGLGLISTLYAIPFLPKAKNLRSLGGFKIYVVAVVWVGFTSFLPVLDFKMPLTYDLWVLFAQRFILVLILILPFEIRDLQWDDKKLKTLPQVLGIQKTKMIGFVLIALFCLLTFLRDEVAPLEIIMRLFLGSLLMAVFLLNNTFKTNYLVSFWIEGIPILWFGIFYSLETFF</sequence>
<keyword evidence="3" id="KW-1185">Reference proteome</keyword>
<proteinExistence type="predicted"/>
<reference evidence="2 3" key="1">
    <citation type="submission" date="2019-08" db="EMBL/GenBank/DDBJ databases">
        <title>Professor.</title>
        <authorList>
            <person name="Park J.S."/>
        </authorList>
    </citation>
    <scope>NUCLEOTIDE SEQUENCE [LARGE SCALE GENOMIC DNA]</scope>
    <source>
        <strain evidence="2 3">176CP5-101</strain>
    </source>
</reference>
<dbReference type="RefSeq" id="WP_147743498.1">
    <property type="nucleotide sequence ID" value="NZ_VRUR01000002.1"/>
</dbReference>
<protein>
    <recommendedName>
        <fullName evidence="4">Prenyltransferase</fullName>
    </recommendedName>
</protein>
<dbReference type="Proteomes" id="UP000321456">
    <property type="component" value="Unassembled WGS sequence"/>
</dbReference>
<feature type="transmembrane region" description="Helical" evidence="1">
    <location>
        <begin position="98"/>
        <end position="117"/>
    </location>
</feature>
<keyword evidence="1" id="KW-0812">Transmembrane</keyword>
<feature type="transmembrane region" description="Helical" evidence="1">
    <location>
        <begin position="12"/>
        <end position="33"/>
    </location>
</feature>
<gene>
    <name evidence="2" type="ORF">FVB32_09105</name>
</gene>
<feature type="transmembrane region" description="Helical" evidence="1">
    <location>
        <begin position="129"/>
        <end position="147"/>
    </location>
</feature>
<feature type="transmembrane region" description="Helical" evidence="1">
    <location>
        <begin position="223"/>
        <end position="243"/>
    </location>
</feature>
<evidence type="ECO:0000313" key="2">
    <source>
        <dbReference type="EMBL" id="TXN34751.1"/>
    </source>
</evidence>
<feature type="transmembrane region" description="Helical" evidence="1">
    <location>
        <begin position="250"/>
        <end position="270"/>
    </location>
</feature>
<accession>A0A5C8V035</accession>
<feature type="transmembrane region" description="Helical" evidence="1">
    <location>
        <begin position="159"/>
        <end position="178"/>
    </location>
</feature>
<keyword evidence="1" id="KW-0472">Membrane</keyword>
<organism evidence="2 3">
    <name type="scientific">Flagellimonas hymeniacidonis</name>
    <dbReference type="NCBI Taxonomy" id="2603628"/>
    <lineage>
        <taxon>Bacteria</taxon>
        <taxon>Pseudomonadati</taxon>
        <taxon>Bacteroidota</taxon>
        <taxon>Flavobacteriia</taxon>
        <taxon>Flavobacteriales</taxon>
        <taxon>Flavobacteriaceae</taxon>
        <taxon>Flagellimonas</taxon>
    </lineage>
</organism>
<evidence type="ECO:0008006" key="4">
    <source>
        <dbReference type="Google" id="ProtNLM"/>
    </source>
</evidence>
<evidence type="ECO:0000256" key="1">
    <source>
        <dbReference type="SAM" id="Phobius"/>
    </source>
</evidence>